<feature type="region of interest" description="Disordered" evidence="1">
    <location>
        <begin position="1"/>
        <end position="22"/>
    </location>
</feature>
<evidence type="ECO:0000256" key="1">
    <source>
        <dbReference type="SAM" id="MobiDB-lite"/>
    </source>
</evidence>
<dbReference type="RefSeq" id="WP_169146339.1">
    <property type="nucleotide sequence ID" value="NZ_JABBGA010000010.1"/>
</dbReference>
<organism evidence="2 3">
    <name type="scientific">Zoogloea dura</name>
    <dbReference type="NCBI Taxonomy" id="2728840"/>
    <lineage>
        <taxon>Bacteria</taxon>
        <taxon>Pseudomonadati</taxon>
        <taxon>Pseudomonadota</taxon>
        <taxon>Betaproteobacteria</taxon>
        <taxon>Rhodocyclales</taxon>
        <taxon>Zoogloeaceae</taxon>
        <taxon>Zoogloea</taxon>
    </lineage>
</organism>
<reference evidence="2 3" key="1">
    <citation type="submission" date="2020-04" db="EMBL/GenBank/DDBJ databases">
        <title>Zoogloea sp. G-4-1-14 isolated from soil.</title>
        <authorList>
            <person name="Dahal R.H."/>
        </authorList>
    </citation>
    <scope>NUCLEOTIDE SEQUENCE [LARGE SCALE GENOMIC DNA]</scope>
    <source>
        <strain evidence="2 3">G-4-1-14</strain>
    </source>
</reference>
<accession>A0A848G788</accession>
<comment type="caution">
    <text evidence="2">The sequence shown here is derived from an EMBL/GenBank/DDBJ whole genome shotgun (WGS) entry which is preliminary data.</text>
</comment>
<proteinExistence type="predicted"/>
<name>A0A848G788_9RHOO</name>
<evidence type="ECO:0000313" key="2">
    <source>
        <dbReference type="EMBL" id="NML26795.1"/>
    </source>
</evidence>
<gene>
    <name evidence="2" type="ORF">HHL15_13650</name>
</gene>
<protein>
    <submittedName>
        <fullName evidence="2">Uncharacterized protein</fullName>
    </submittedName>
</protein>
<dbReference type="InterPro" id="IPR006311">
    <property type="entry name" value="TAT_signal"/>
</dbReference>
<dbReference type="EMBL" id="JABBGA010000010">
    <property type="protein sequence ID" value="NML26795.1"/>
    <property type="molecule type" value="Genomic_DNA"/>
</dbReference>
<keyword evidence="3" id="KW-1185">Reference proteome</keyword>
<sequence length="188" mass="19617">MKPEHSQESVAPLGSDTGTMPKESRRRLIQGGLAGAPLLMALTSVPALAAECKQPSGFSASGNFSQNGTTACSPKMNGVKFWQDFCTATPAPTTHPVDTKTFSGVFAATTGVTATFRNILMTSGTPIQKKIVAAWLSANAGSSLFTASTAVKMWNDGIVGGAFHPSATMPSVTWNAAQVELYLDYVLA</sequence>
<dbReference type="AlphaFoldDB" id="A0A848G788"/>
<dbReference type="PROSITE" id="PS51318">
    <property type="entry name" value="TAT"/>
    <property type="match status" value="1"/>
</dbReference>
<evidence type="ECO:0000313" key="3">
    <source>
        <dbReference type="Proteomes" id="UP000580043"/>
    </source>
</evidence>
<dbReference type="Proteomes" id="UP000580043">
    <property type="component" value="Unassembled WGS sequence"/>
</dbReference>